<dbReference type="PANTHER" id="PTHR11972:SF58">
    <property type="entry name" value="NADPH OXIDASE 5"/>
    <property type="match status" value="1"/>
</dbReference>
<gene>
    <name evidence="14" type="ORF">HJG63_014285</name>
</gene>
<evidence type="ECO:0000256" key="2">
    <source>
        <dbReference type="ARBA" id="ARBA00022630"/>
    </source>
</evidence>
<dbReference type="InterPro" id="IPR002048">
    <property type="entry name" value="EF_hand_dom"/>
</dbReference>
<dbReference type="Gene3D" id="3.40.50.80">
    <property type="entry name" value="Nucleotide-binding domain of ferredoxin-NADP reductase (FNR) module"/>
    <property type="match status" value="1"/>
</dbReference>
<reference evidence="14 15" key="1">
    <citation type="journal article" date="2020" name="Nature">
        <title>Six reference-quality genomes reveal evolution of bat adaptations.</title>
        <authorList>
            <person name="Jebb D."/>
            <person name="Huang Z."/>
            <person name="Pippel M."/>
            <person name="Hughes G.M."/>
            <person name="Lavrichenko K."/>
            <person name="Devanna P."/>
            <person name="Winkler S."/>
            <person name="Jermiin L.S."/>
            <person name="Skirmuntt E.C."/>
            <person name="Katzourakis A."/>
            <person name="Burkitt-Gray L."/>
            <person name="Ray D.A."/>
            <person name="Sullivan K.A.M."/>
            <person name="Roscito J.G."/>
            <person name="Kirilenko B.M."/>
            <person name="Davalos L.M."/>
            <person name="Corthals A.P."/>
            <person name="Power M.L."/>
            <person name="Jones G."/>
            <person name="Ransome R.D."/>
            <person name="Dechmann D.K.N."/>
            <person name="Locatelli A.G."/>
            <person name="Puechmaille S.J."/>
            <person name="Fedrigo O."/>
            <person name="Jarvis E.D."/>
            <person name="Hiller M."/>
            <person name="Vernes S.C."/>
            <person name="Myers E.W."/>
            <person name="Teeling E.C."/>
        </authorList>
    </citation>
    <scope>NUCLEOTIDE SEQUENCE [LARGE SCALE GENOMIC DNA]</scope>
    <source>
        <strain evidence="14">MRouAeg1</strain>
        <tissue evidence="14">Muscle</tissue>
    </source>
</reference>
<dbReference type="Pfam" id="PF13499">
    <property type="entry name" value="EF-hand_7"/>
    <property type="match status" value="1"/>
</dbReference>
<dbReference type="InterPro" id="IPR050369">
    <property type="entry name" value="RBOH/FRE"/>
</dbReference>
<dbReference type="InterPro" id="IPR039261">
    <property type="entry name" value="FNR_nucleotide-bd"/>
</dbReference>
<dbReference type="CDD" id="cd00051">
    <property type="entry name" value="EFh"/>
    <property type="match status" value="2"/>
</dbReference>
<dbReference type="GO" id="GO:0005509">
    <property type="term" value="F:calcium ion binding"/>
    <property type="evidence" value="ECO:0007669"/>
    <property type="project" value="InterPro"/>
</dbReference>
<keyword evidence="5" id="KW-0274">FAD</keyword>
<keyword evidence="4" id="KW-0479">Metal-binding</keyword>
<evidence type="ECO:0000256" key="11">
    <source>
        <dbReference type="SAM" id="Phobius"/>
    </source>
</evidence>
<feature type="transmembrane region" description="Helical" evidence="11">
    <location>
        <begin position="362"/>
        <end position="380"/>
    </location>
</feature>
<keyword evidence="10 11" id="KW-0472">Membrane</keyword>
<keyword evidence="3 11" id="KW-0812">Transmembrane</keyword>
<protein>
    <submittedName>
        <fullName evidence="14">NADPH oxidase 5</fullName>
    </submittedName>
</protein>
<dbReference type="GO" id="GO:0016175">
    <property type="term" value="F:superoxide-generating NAD(P)H oxidase activity"/>
    <property type="evidence" value="ECO:0007669"/>
    <property type="project" value="TreeGrafter"/>
</dbReference>
<dbReference type="FunFam" id="2.40.30.10:FF:000056">
    <property type="entry name" value="NADPH oxidase 5"/>
    <property type="match status" value="1"/>
</dbReference>
<feature type="transmembrane region" description="Helical" evidence="11">
    <location>
        <begin position="325"/>
        <end position="350"/>
    </location>
</feature>
<evidence type="ECO:0000256" key="5">
    <source>
        <dbReference type="ARBA" id="ARBA00022827"/>
    </source>
</evidence>
<feature type="domain" description="EF-hand" evidence="12">
    <location>
        <begin position="86"/>
        <end position="121"/>
    </location>
</feature>
<dbReference type="SFLD" id="SFLDG01169">
    <property type="entry name" value="NADPH_oxidase_subgroup_(NOX)"/>
    <property type="match status" value="1"/>
</dbReference>
<name>A0A7J8INH3_ROUAE</name>
<comment type="subcellular location">
    <subcellularLocation>
        <location evidence="1">Membrane</location>
        <topology evidence="1">Multi-pass membrane protein</topology>
    </subcellularLocation>
</comment>
<dbReference type="InterPro" id="IPR011992">
    <property type="entry name" value="EF-hand-dom_pair"/>
</dbReference>
<evidence type="ECO:0000313" key="14">
    <source>
        <dbReference type="EMBL" id="KAF6486216.1"/>
    </source>
</evidence>
<dbReference type="SMART" id="SM00054">
    <property type="entry name" value="EFh"/>
    <property type="match status" value="3"/>
</dbReference>
<keyword evidence="9" id="KW-0560">Oxidoreductase</keyword>
<keyword evidence="8 11" id="KW-1133">Transmembrane helix</keyword>
<dbReference type="AlphaFoldDB" id="A0A7J8INH3"/>
<dbReference type="InterPro" id="IPR013130">
    <property type="entry name" value="Fe3_Rdtase_TM_dom"/>
</dbReference>
<evidence type="ECO:0000256" key="4">
    <source>
        <dbReference type="ARBA" id="ARBA00022723"/>
    </source>
</evidence>
<dbReference type="InterPro" id="IPR017938">
    <property type="entry name" value="Riboflavin_synthase-like_b-brl"/>
</dbReference>
<dbReference type="PRINTS" id="PR00450">
    <property type="entry name" value="RECOVERIN"/>
</dbReference>
<keyword evidence="2" id="KW-0285">Flavoprotein</keyword>
<dbReference type="SUPFAM" id="SSF52343">
    <property type="entry name" value="Ferredoxin reductase-like, C-terminal NADP-linked domain"/>
    <property type="match status" value="1"/>
</dbReference>
<evidence type="ECO:0000256" key="3">
    <source>
        <dbReference type="ARBA" id="ARBA00022692"/>
    </source>
</evidence>
<dbReference type="SUPFAM" id="SSF47473">
    <property type="entry name" value="EF-hand"/>
    <property type="match status" value="1"/>
</dbReference>
<feature type="domain" description="FAD-binding FR-type" evidence="13">
    <location>
        <begin position="406"/>
        <end position="542"/>
    </location>
</feature>
<dbReference type="SFLD" id="SFLDS00052">
    <property type="entry name" value="Ferric_Reductase_Domain"/>
    <property type="match status" value="1"/>
</dbReference>
<dbReference type="GO" id="GO:0043020">
    <property type="term" value="C:NADPH oxidase complex"/>
    <property type="evidence" value="ECO:0007669"/>
    <property type="project" value="TreeGrafter"/>
</dbReference>
<keyword evidence="15" id="KW-1185">Reference proteome</keyword>
<dbReference type="InterPro" id="IPR017927">
    <property type="entry name" value="FAD-bd_FR_type"/>
</dbReference>
<dbReference type="SUPFAM" id="SSF63380">
    <property type="entry name" value="Riboflavin synthase domain-like"/>
    <property type="match status" value="1"/>
</dbReference>
<dbReference type="GO" id="GO:0042554">
    <property type="term" value="P:superoxide anion generation"/>
    <property type="evidence" value="ECO:0007669"/>
    <property type="project" value="TreeGrafter"/>
</dbReference>
<feature type="transmembrane region" description="Helical" evidence="11">
    <location>
        <begin position="242"/>
        <end position="261"/>
    </location>
</feature>
<dbReference type="Pfam" id="PF08030">
    <property type="entry name" value="NAD_binding_6"/>
    <property type="match status" value="1"/>
</dbReference>
<dbReference type="InterPro" id="IPR013112">
    <property type="entry name" value="FAD-bd_8"/>
</dbReference>
<dbReference type="Pfam" id="PF08022">
    <property type="entry name" value="FAD_binding_8"/>
    <property type="match status" value="1"/>
</dbReference>
<comment type="caution">
    <text evidence="14">The sequence shown here is derived from an EMBL/GenBank/DDBJ whole genome shotgun (WGS) entry which is preliminary data.</text>
</comment>
<dbReference type="FunFam" id="3.40.50.80:FF:000012">
    <property type="entry name" value="NADPH oxidase, isoform B"/>
    <property type="match status" value="1"/>
</dbReference>
<feature type="transmembrane region" description="Helical" evidence="11">
    <location>
        <begin position="281"/>
        <end position="305"/>
    </location>
</feature>
<proteinExistence type="predicted"/>
<dbReference type="PANTHER" id="PTHR11972">
    <property type="entry name" value="NADPH OXIDASE"/>
    <property type="match status" value="1"/>
</dbReference>
<dbReference type="FunFam" id="1.10.238.10:FF:000210">
    <property type="entry name" value="NADPH oxidase 5 isoform X2"/>
    <property type="match status" value="1"/>
</dbReference>
<dbReference type="Gene3D" id="2.40.30.10">
    <property type="entry name" value="Translation factors"/>
    <property type="match status" value="1"/>
</dbReference>
<dbReference type="EMBL" id="JACASE010000003">
    <property type="protein sequence ID" value="KAF6486216.1"/>
    <property type="molecule type" value="Genomic_DNA"/>
</dbReference>
<dbReference type="Pfam" id="PF01794">
    <property type="entry name" value="Ferric_reduct"/>
    <property type="match status" value="1"/>
</dbReference>
<evidence type="ECO:0000256" key="9">
    <source>
        <dbReference type="ARBA" id="ARBA00023002"/>
    </source>
</evidence>
<dbReference type="GO" id="GO:0006952">
    <property type="term" value="P:defense response"/>
    <property type="evidence" value="ECO:0007669"/>
    <property type="project" value="TreeGrafter"/>
</dbReference>
<evidence type="ECO:0000256" key="6">
    <source>
        <dbReference type="ARBA" id="ARBA00022837"/>
    </source>
</evidence>
<dbReference type="PROSITE" id="PS00018">
    <property type="entry name" value="EF_HAND_1"/>
    <property type="match status" value="3"/>
</dbReference>
<evidence type="ECO:0000259" key="13">
    <source>
        <dbReference type="PROSITE" id="PS51384"/>
    </source>
</evidence>
<organism evidence="14 15">
    <name type="scientific">Rousettus aegyptiacus</name>
    <name type="common">Egyptian fruit bat</name>
    <name type="synonym">Pteropus aegyptiacus</name>
    <dbReference type="NCBI Taxonomy" id="9407"/>
    <lineage>
        <taxon>Eukaryota</taxon>
        <taxon>Metazoa</taxon>
        <taxon>Chordata</taxon>
        <taxon>Craniata</taxon>
        <taxon>Vertebrata</taxon>
        <taxon>Euteleostomi</taxon>
        <taxon>Mammalia</taxon>
        <taxon>Eutheria</taxon>
        <taxon>Laurasiatheria</taxon>
        <taxon>Chiroptera</taxon>
        <taxon>Yinpterochiroptera</taxon>
        <taxon>Pteropodoidea</taxon>
        <taxon>Pteropodidae</taxon>
        <taxon>Rousettinae</taxon>
        <taxon>Rousettus</taxon>
    </lineage>
</organism>
<dbReference type="InterPro" id="IPR013121">
    <property type="entry name" value="Fe_red_NAD-bd_6"/>
</dbReference>
<evidence type="ECO:0000256" key="8">
    <source>
        <dbReference type="ARBA" id="ARBA00022989"/>
    </source>
</evidence>
<sequence>MAFVLARVSDTVSAKEDAKWLQWVTQQFETIAGEDREIDLQEFKTALNVKEPFFAERFFALFDSDGSGTITLQELKEALNLLIHGNPMDKLKFLFQVYDVDGSGSIDADELRTVLQSCLRESAISLPEEKLDQLTLALFESADKDCSGTITFDELRDELQRFPGVMENLTISAAHWLKPPSAPRCRYRPRPLTSAYWHNHRSQLLCLTAYVGLHVLLFALAASAHRALGVSVMVAKGCGQCLNFDCSFIVVLMLRRCLTWLRATWLAQVLPLDQNIQFHQLMGYVVVGLSLVHTVAHIVNFALQAQSESSPFRFWELLLTTRPGIGWVHGLASPTGVALLLLLLLMFVCSSPCIRRSGHFEVFYWTHLSYLPMWLLLILHGPNFWKWLLVPGTLFFLEKAIGLAVSRMAALCIVEVNLLPSKVTHLLIKRPPLFNYRPGDYLYLNIPAIARYEWHPFTISSAPEQRDTIWLHIRSQGQWTNRLYESFKASDPVGCGSKRLSRSLKMKRSQRRSQVSAMSLENHQFCNIKCYIDGPYGTPTRRIFASEHAVLIGAGIGITPFASILQSIMYRHQKRKHVCPNCQHSWMEGIQDNDMKLHKVDFIWINRDQRSFEWFVSLLTKLEMDQAEEPQEGRFLELHMYMTSALGKNDMKAIGLQMALDLLAKKEKKDSITGLQTRTQPGRPDWNKVFQKVAAEKKGKVQVFFCGSPALAKVLKGHCERFSFKFFQENF</sequence>
<evidence type="ECO:0000256" key="1">
    <source>
        <dbReference type="ARBA" id="ARBA00004141"/>
    </source>
</evidence>
<feature type="domain" description="EF-hand" evidence="12">
    <location>
        <begin position="50"/>
        <end position="85"/>
    </location>
</feature>
<accession>A0A7J8INH3</accession>
<dbReference type="Gene3D" id="1.10.238.10">
    <property type="entry name" value="EF-hand"/>
    <property type="match status" value="1"/>
</dbReference>
<feature type="domain" description="EF-hand" evidence="12">
    <location>
        <begin position="130"/>
        <end position="165"/>
    </location>
</feature>
<keyword evidence="7" id="KW-0521">NADP</keyword>
<feature type="transmembrane region" description="Helical" evidence="11">
    <location>
        <begin position="204"/>
        <end position="222"/>
    </location>
</feature>
<dbReference type="CDD" id="cd06186">
    <property type="entry name" value="NOX_Duox_like_FAD_NADP"/>
    <property type="match status" value="1"/>
</dbReference>
<evidence type="ECO:0000313" key="15">
    <source>
        <dbReference type="Proteomes" id="UP000593571"/>
    </source>
</evidence>
<dbReference type="PROSITE" id="PS51384">
    <property type="entry name" value="FAD_FR"/>
    <property type="match status" value="1"/>
</dbReference>
<evidence type="ECO:0000259" key="12">
    <source>
        <dbReference type="PROSITE" id="PS50222"/>
    </source>
</evidence>
<dbReference type="InterPro" id="IPR018247">
    <property type="entry name" value="EF_Hand_1_Ca_BS"/>
</dbReference>
<dbReference type="SFLD" id="SFLDG01168">
    <property type="entry name" value="Ferric_reductase_subgroup_(FRE"/>
    <property type="match status" value="1"/>
</dbReference>
<dbReference type="PROSITE" id="PS50222">
    <property type="entry name" value="EF_HAND_2"/>
    <property type="match status" value="3"/>
</dbReference>
<dbReference type="Pfam" id="PF00036">
    <property type="entry name" value="EF-hand_1"/>
    <property type="match status" value="1"/>
</dbReference>
<dbReference type="Proteomes" id="UP000593571">
    <property type="component" value="Unassembled WGS sequence"/>
</dbReference>
<evidence type="ECO:0000256" key="7">
    <source>
        <dbReference type="ARBA" id="ARBA00022857"/>
    </source>
</evidence>
<evidence type="ECO:0000256" key="10">
    <source>
        <dbReference type="ARBA" id="ARBA00023136"/>
    </source>
</evidence>
<keyword evidence="6" id="KW-0106">Calcium</keyword>